<feature type="compositionally biased region" description="Basic and acidic residues" evidence="1">
    <location>
        <begin position="470"/>
        <end position="480"/>
    </location>
</feature>
<feature type="region of interest" description="Disordered" evidence="1">
    <location>
        <begin position="300"/>
        <end position="340"/>
    </location>
</feature>
<dbReference type="STRING" id="454130.A0A0U5GL71"/>
<protein>
    <submittedName>
        <fullName evidence="2">Uncharacterized protein</fullName>
    </submittedName>
</protein>
<feature type="compositionally biased region" description="Basic and acidic residues" evidence="1">
    <location>
        <begin position="300"/>
        <end position="309"/>
    </location>
</feature>
<dbReference type="OMA" id="RWRQSIR"/>
<evidence type="ECO:0000313" key="3">
    <source>
        <dbReference type="Proteomes" id="UP000054771"/>
    </source>
</evidence>
<feature type="compositionally biased region" description="Pro residues" evidence="1">
    <location>
        <begin position="230"/>
        <end position="240"/>
    </location>
</feature>
<feature type="region of interest" description="Disordered" evidence="1">
    <location>
        <begin position="460"/>
        <end position="518"/>
    </location>
</feature>
<feature type="compositionally biased region" description="Acidic residues" evidence="1">
    <location>
        <begin position="659"/>
        <end position="668"/>
    </location>
</feature>
<reference evidence="3" key="1">
    <citation type="journal article" date="2016" name="Genome Announc.">
        <title>Draft genome sequences of fungus Aspergillus calidoustus.</title>
        <authorList>
            <person name="Horn F."/>
            <person name="Linde J."/>
            <person name="Mattern D.J."/>
            <person name="Walther G."/>
            <person name="Guthke R."/>
            <person name="Scherlach K."/>
            <person name="Martin K."/>
            <person name="Brakhage A.A."/>
            <person name="Petzke L."/>
            <person name="Valiante V."/>
        </authorList>
    </citation>
    <scope>NUCLEOTIDE SEQUENCE [LARGE SCALE GENOMIC DNA]</scope>
    <source>
        <strain evidence="3">SF006504</strain>
    </source>
</reference>
<feature type="compositionally biased region" description="Basic and acidic residues" evidence="1">
    <location>
        <begin position="756"/>
        <end position="772"/>
    </location>
</feature>
<feature type="compositionally biased region" description="Low complexity" evidence="1">
    <location>
        <begin position="649"/>
        <end position="658"/>
    </location>
</feature>
<accession>A0A0U5GL71</accession>
<dbReference type="OrthoDB" id="5288142at2759"/>
<feature type="compositionally biased region" description="Low complexity" evidence="1">
    <location>
        <begin position="220"/>
        <end position="229"/>
    </location>
</feature>
<feature type="region of interest" description="Disordered" evidence="1">
    <location>
        <begin position="123"/>
        <end position="149"/>
    </location>
</feature>
<feature type="region of interest" description="Disordered" evidence="1">
    <location>
        <begin position="198"/>
        <end position="269"/>
    </location>
</feature>
<feature type="compositionally biased region" description="Polar residues" evidence="1">
    <location>
        <begin position="915"/>
        <end position="933"/>
    </location>
</feature>
<feature type="compositionally biased region" description="Acidic residues" evidence="1">
    <location>
        <begin position="814"/>
        <end position="823"/>
    </location>
</feature>
<feature type="region of interest" description="Disordered" evidence="1">
    <location>
        <begin position="756"/>
        <end position="824"/>
    </location>
</feature>
<name>A0A0U5GL71_ASPCI</name>
<feature type="compositionally biased region" description="Basic and acidic residues" evidence="1">
    <location>
        <begin position="855"/>
        <end position="868"/>
    </location>
</feature>
<feature type="compositionally biased region" description="Basic and acidic residues" evidence="1">
    <location>
        <begin position="626"/>
        <end position="641"/>
    </location>
</feature>
<dbReference type="Proteomes" id="UP000054771">
    <property type="component" value="Unassembled WGS sequence"/>
</dbReference>
<feature type="region of interest" description="Disordered" evidence="1">
    <location>
        <begin position="619"/>
        <end position="674"/>
    </location>
</feature>
<sequence>MMEFLWSLGPGFSWFREQEQEWSSFYYYRRCIALTKGFHPFFSTSTSHYPFPSLAVHDHDPVLSLGRLIFERTLIHSIPLIASFLLHQHSVTRQQIISAFSWPLLVQRLLKMAYNAVSQADHALASDSDDSRSPSPQPPHHPASFEKLPLDADNIGAGSYLQRAKTNDPEDNGLRRLGSMIRSMTTPNYDMVEGDDYEVIADPRPPTGPGLNSASSPNVSPHRPLASAAPAPPVPVPVPDVSPTEDRADLRTPTTENSVPLSHPTPGLQSLQGAYLHNVERLEKTAERLSLSSTDIGSEIRKMDLEQRRRSSSTSNYPNSHSVQDGQPHTVGSRRGSLQSVSRLAQLSEQQALEDLPEHSTTTQHPIHSYLPPPPEPAAYHPEMNDQVGIERPSSAASGDTYRQAKILFTDFDGVHFVPNGDRRFSLTRPPLASRSEPYKQPQEGENMVFYPAPVPMMLNLPPRLSQRPDQTEREKRRTQLLDVVSPENRKSAPWLSEQNQSNDRRRTKQPSDLPPQLRASVFFEPPSASLDIDPAQTSAVATLDSILDASTTAPVTAFTDHPFAGHLGSEVYGSSKHGKDVSGQRKKQRPKSAHALGQQPSNSNLRSSTLAVNTMYPTSEAQAADTHETTSLRRHDRESGTDTDNDSESGTGSSSGEDASEEEEDEESHYIGPPATLLAELEKRKHDLKHRRRTAANAVGMHSTLLELEAVAAKQSEHRRQKPVALAWENPDGPNNDEDEDEDVPLGMLFPDKAQAADETRPLGLMEKREMEESEPLSRRRARLRGEPLPQALDQRPMTMHSQAPQGPFASPPEDESGDEGETLGQRLRRLKGHERNVSKADTDFTTELLAELDNLKDDENKDKENEPSQENESLAQRRARLKKEADAKRNSGLKIPRYRRSMADVLHARRPTTAGQQSLQQEVPNSNGPAGQLNHRMSMQQLPVSAGPPKTAGGYSQYQAPSMVGPYGYGMAHPNTFYSDAILGNGHMSYAMPTNVHPNAVRQGVEPGQREIIDRWRQSIV</sequence>
<gene>
    <name evidence="2" type="ORF">ASPCAL01914</name>
</gene>
<feature type="region of interest" description="Disordered" evidence="1">
    <location>
        <begin position="913"/>
        <end position="933"/>
    </location>
</feature>
<proteinExistence type="predicted"/>
<feature type="region of interest" description="Disordered" evidence="1">
    <location>
        <begin position="717"/>
        <end position="744"/>
    </location>
</feature>
<keyword evidence="3" id="KW-1185">Reference proteome</keyword>
<feature type="compositionally biased region" description="Polar residues" evidence="1">
    <location>
        <begin position="314"/>
        <end position="327"/>
    </location>
</feature>
<organism evidence="2 3">
    <name type="scientific">Aspergillus calidoustus</name>
    <dbReference type="NCBI Taxonomy" id="454130"/>
    <lineage>
        <taxon>Eukaryota</taxon>
        <taxon>Fungi</taxon>
        <taxon>Dikarya</taxon>
        <taxon>Ascomycota</taxon>
        <taxon>Pezizomycotina</taxon>
        <taxon>Eurotiomycetes</taxon>
        <taxon>Eurotiomycetidae</taxon>
        <taxon>Eurotiales</taxon>
        <taxon>Aspergillaceae</taxon>
        <taxon>Aspergillus</taxon>
        <taxon>Aspergillus subgen. Nidulantes</taxon>
    </lineage>
</organism>
<evidence type="ECO:0000256" key="1">
    <source>
        <dbReference type="SAM" id="MobiDB-lite"/>
    </source>
</evidence>
<dbReference type="EMBL" id="CDMC01000002">
    <property type="protein sequence ID" value="CEN59464.1"/>
    <property type="molecule type" value="Genomic_DNA"/>
</dbReference>
<feature type="region of interest" description="Disordered" evidence="1">
    <location>
        <begin position="855"/>
        <end position="898"/>
    </location>
</feature>
<feature type="region of interest" description="Disordered" evidence="1">
    <location>
        <begin position="570"/>
        <end position="607"/>
    </location>
</feature>
<feature type="region of interest" description="Disordered" evidence="1">
    <location>
        <begin position="424"/>
        <end position="445"/>
    </location>
</feature>
<evidence type="ECO:0000313" key="2">
    <source>
        <dbReference type="EMBL" id="CEN59464.1"/>
    </source>
</evidence>
<feature type="compositionally biased region" description="Polar residues" evidence="1">
    <location>
        <begin position="210"/>
        <end position="219"/>
    </location>
</feature>
<dbReference type="AlphaFoldDB" id="A0A0U5GL71"/>